<dbReference type="InterPro" id="IPR017930">
    <property type="entry name" value="Myb_dom"/>
</dbReference>
<dbReference type="PROSITE" id="PS51294">
    <property type="entry name" value="HTH_MYB"/>
    <property type="match status" value="1"/>
</dbReference>
<feature type="region of interest" description="Disordered" evidence="2">
    <location>
        <begin position="196"/>
        <end position="263"/>
    </location>
</feature>
<gene>
    <name evidence="7" type="primary">LOC113426707</name>
</gene>
<dbReference type="PANTHER" id="PTHR13992:SF21">
    <property type="entry name" value="NUCLEAR RECEPTOR COREPRESSOR 2"/>
    <property type="match status" value="1"/>
</dbReference>
<feature type="compositionally biased region" description="Basic and acidic residues" evidence="2">
    <location>
        <begin position="43"/>
        <end position="77"/>
    </location>
</feature>
<dbReference type="PANTHER" id="PTHR13992">
    <property type="entry name" value="NUCLEAR RECEPTOR CO-REPRESSOR RELATED NCOR"/>
    <property type="match status" value="1"/>
</dbReference>
<evidence type="ECO:0000256" key="1">
    <source>
        <dbReference type="ARBA" id="ARBA00010097"/>
    </source>
</evidence>
<dbReference type="GO" id="GO:0003714">
    <property type="term" value="F:transcription corepressor activity"/>
    <property type="evidence" value="ECO:0007669"/>
    <property type="project" value="TreeGrafter"/>
</dbReference>
<keyword evidence="6" id="KW-1185">Reference proteome</keyword>
<evidence type="ECO:0000313" key="6">
    <source>
        <dbReference type="Proteomes" id="UP000504612"/>
    </source>
</evidence>
<dbReference type="GO" id="GO:0005654">
    <property type="term" value="C:nucleoplasm"/>
    <property type="evidence" value="ECO:0007669"/>
    <property type="project" value="UniProtKB-ARBA"/>
</dbReference>
<proteinExistence type="inferred from homology"/>
<feature type="region of interest" description="Disordered" evidence="2">
    <location>
        <begin position="1"/>
        <end position="147"/>
    </location>
</feature>
<dbReference type="Gene3D" id="1.20.58.1880">
    <property type="match status" value="1"/>
</dbReference>
<dbReference type="CDD" id="cd00167">
    <property type="entry name" value="SANT"/>
    <property type="match status" value="1"/>
</dbReference>
<organism evidence="6 7">
    <name type="scientific">Notechis scutatus</name>
    <name type="common">mainland tiger snake</name>
    <dbReference type="NCBI Taxonomy" id="8663"/>
    <lineage>
        <taxon>Eukaryota</taxon>
        <taxon>Metazoa</taxon>
        <taxon>Chordata</taxon>
        <taxon>Craniata</taxon>
        <taxon>Vertebrata</taxon>
        <taxon>Euteleostomi</taxon>
        <taxon>Lepidosauria</taxon>
        <taxon>Squamata</taxon>
        <taxon>Bifurcata</taxon>
        <taxon>Unidentata</taxon>
        <taxon>Episquamata</taxon>
        <taxon>Toxicofera</taxon>
        <taxon>Serpentes</taxon>
        <taxon>Colubroidea</taxon>
        <taxon>Elapidae</taxon>
        <taxon>Hydrophiinae</taxon>
        <taxon>Notechis</taxon>
    </lineage>
</organism>
<feature type="non-terminal residue" evidence="7">
    <location>
        <position position="263"/>
    </location>
</feature>
<dbReference type="FunFam" id="1.20.58.1880:FF:000002">
    <property type="entry name" value="nuclear receptor corepressor 2 isoform X1"/>
    <property type="match status" value="1"/>
</dbReference>
<evidence type="ECO:0000259" key="4">
    <source>
        <dbReference type="PROSITE" id="PS51293"/>
    </source>
</evidence>
<dbReference type="RefSeq" id="XP_026544881.1">
    <property type="nucleotide sequence ID" value="XM_026689096.1"/>
</dbReference>
<evidence type="ECO:0000256" key="2">
    <source>
        <dbReference type="SAM" id="MobiDB-lite"/>
    </source>
</evidence>
<evidence type="ECO:0000259" key="5">
    <source>
        <dbReference type="PROSITE" id="PS51294"/>
    </source>
</evidence>
<feature type="domain" description="Myb-like" evidence="3">
    <location>
        <begin position="138"/>
        <end position="182"/>
    </location>
</feature>
<feature type="domain" description="SANT" evidence="4">
    <location>
        <begin position="135"/>
        <end position="186"/>
    </location>
</feature>
<reference evidence="7" key="1">
    <citation type="submission" date="2025-08" db="UniProtKB">
        <authorList>
            <consortium name="RefSeq"/>
        </authorList>
    </citation>
    <scope>IDENTIFICATION</scope>
</reference>
<dbReference type="PROSITE" id="PS51293">
    <property type="entry name" value="SANT"/>
    <property type="match status" value="1"/>
</dbReference>
<evidence type="ECO:0000259" key="3">
    <source>
        <dbReference type="PROSITE" id="PS50090"/>
    </source>
</evidence>
<dbReference type="GO" id="GO:0000122">
    <property type="term" value="P:negative regulation of transcription by RNA polymerase II"/>
    <property type="evidence" value="ECO:0007669"/>
    <property type="project" value="TreeGrafter"/>
</dbReference>
<dbReference type="Proteomes" id="UP000504612">
    <property type="component" value="Unplaced"/>
</dbReference>
<dbReference type="SMART" id="SM00717">
    <property type="entry name" value="SANT"/>
    <property type="match status" value="1"/>
</dbReference>
<dbReference type="PROSITE" id="PS50090">
    <property type="entry name" value="MYB_LIKE"/>
    <property type="match status" value="1"/>
</dbReference>
<dbReference type="InterPro" id="IPR051571">
    <property type="entry name" value="N-CoR_corepressor"/>
</dbReference>
<evidence type="ECO:0000313" key="7">
    <source>
        <dbReference type="RefSeq" id="XP_026544881.1"/>
    </source>
</evidence>
<dbReference type="GO" id="GO:0000785">
    <property type="term" value="C:chromatin"/>
    <property type="evidence" value="ECO:0007669"/>
    <property type="project" value="TreeGrafter"/>
</dbReference>
<dbReference type="SUPFAM" id="SSF46689">
    <property type="entry name" value="Homeodomain-like"/>
    <property type="match status" value="1"/>
</dbReference>
<feature type="compositionally biased region" description="Acidic residues" evidence="2">
    <location>
        <begin position="240"/>
        <end position="263"/>
    </location>
</feature>
<feature type="domain" description="HTH myb-type" evidence="5">
    <location>
        <begin position="139"/>
        <end position="186"/>
    </location>
</feature>
<dbReference type="KEGG" id="nss:113426707"/>
<dbReference type="InterPro" id="IPR001005">
    <property type="entry name" value="SANT/Myb"/>
</dbReference>
<feature type="compositionally biased region" description="Low complexity" evidence="2">
    <location>
        <begin position="26"/>
        <end position="38"/>
    </location>
</feature>
<dbReference type="Pfam" id="PF00249">
    <property type="entry name" value="Myb_DNA-binding"/>
    <property type="match status" value="1"/>
</dbReference>
<dbReference type="GO" id="GO:0032991">
    <property type="term" value="C:protein-containing complex"/>
    <property type="evidence" value="ECO:0007669"/>
    <property type="project" value="UniProtKB-ARBA"/>
</dbReference>
<dbReference type="InterPro" id="IPR017884">
    <property type="entry name" value="SANT_dom"/>
</dbReference>
<dbReference type="InterPro" id="IPR009057">
    <property type="entry name" value="Homeodomain-like_sf"/>
</dbReference>
<feature type="compositionally biased region" description="Polar residues" evidence="2">
    <location>
        <begin position="123"/>
        <end position="138"/>
    </location>
</feature>
<dbReference type="AlphaFoldDB" id="A0A6J1VP94"/>
<dbReference type="GeneID" id="113426707"/>
<accession>A0A6J1VP94</accession>
<sequence length="263" mass="30467">MKRPRAPQAEGTRVALESRGGQAWEQQQQQQQQHQQQQMPRNNQEEKEEKEKDAEKEEEKPESENDKEELTKEKNEDTSGEDNDEKEAVTSKGRKTANSQGWRKGRITRSMANEANHEEVAAPQQNSELASLEMNESSRWTEEEMETAKKGLLEHGRNWSAIARMVGSKSVSQCKNFYFNYKKRQNLDEILQQHKLKMERERNSRRKKKKSSAIQNEERTFPPVTEDEEMGQDGSGTSGNEEEMAEEVEAEGEVFLQDEAEYL</sequence>
<protein>
    <submittedName>
        <fullName evidence="7">Nuclear receptor corepressor 2-like</fullName>
    </submittedName>
</protein>
<comment type="similarity">
    <text evidence="1">Belongs to the N-CoR nuclear receptor corepressors family.</text>
</comment>
<name>A0A6J1VP94_9SAUR</name>